<proteinExistence type="predicted"/>
<accession>A0A0E9X834</accession>
<evidence type="ECO:0000313" key="2">
    <source>
        <dbReference type="EMBL" id="JAH98892.1"/>
    </source>
</evidence>
<reference evidence="2" key="2">
    <citation type="journal article" date="2015" name="Fish Shellfish Immunol.">
        <title>Early steps in the European eel (Anguilla anguilla)-Vibrio vulnificus interaction in the gills: Role of the RtxA13 toxin.</title>
        <authorList>
            <person name="Callol A."/>
            <person name="Pajuelo D."/>
            <person name="Ebbesson L."/>
            <person name="Teles M."/>
            <person name="MacKenzie S."/>
            <person name="Amaro C."/>
        </authorList>
    </citation>
    <scope>NUCLEOTIDE SEQUENCE</scope>
</reference>
<name>A0A0E9X834_ANGAN</name>
<dbReference type="AlphaFoldDB" id="A0A0E9X834"/>
<feature type="transmembrane region" description="Helical" evidence="1">
    <location>
        <begin position="12"/>
        <end position="33"/>
    </location>
</feature>
<dbReference type="EMBL" id="GBXM01009685">
    <property type="protein sequence ID" value="JAH98892.1"/>
    <property type="molecule type" value="Transcribed_RNA"/>
</dbReference>
<sequence>MGNLSLLYSQLFLFFFLSVYFFPPHPLVLLVIVGSGCIEHRVIIYTDIMEFPYARSPKSEVMKASAFYFKDVLLTIVHL</sequence>
<keyword evidence="1" id="KW-1133">Transmembrane helix</keyword>
<evidence type="ECO:0000256" key="1">
    <source>
        <dbReference type="SAM" id="Phobius"/>
    </source>
</evidence>
<keyword evidence="1" id="KW-0812">Transmembrane</keyword>
<protein>
    <submittedName>
        <fullName evidence="2">Uncharacterized protein</fullName>
    </submittedName>
</protein>
<organism evidence="2">
    <name type="scientific">Anguilla anguilla</name>
    <name type="common">European freshwater eel</name>
    <name type="synonym">Muraena anguilla</name>
    <dbReference type="NCBI Taxonomy" id="7936"/>
    <lineage>
        <taxon>Eukaryota</taxon>
        <taxon>Metazoa</taxon>
        <taxon>Chordata</taxon>
        <taxon>Craniata</taxon>
        <taxon>Vertebrata</taxon>
        <taxon>Euteleostomi</taxon>
        <taxon>Actinopterygii</taxon>
        <taxon>Neopterygii</taxon>
        <taxon>Teleostei</taxon>
        <taxon>Anguilliformes</taxon>
        <taxon>Anguillidae</taxon>
        <taxon>Anguilla</taxon>
    </lineage>
</organism>
<keyword evidence="1" id="KW-0472">Membrane</keyword>
<reference evidence="2" key="1">
    <citation type="submission" date="2014-11" db="EMBL/GenBank/DDBJ databases">
        <authorList>
            <person name="Amaro Gonzalez C."/>
        </authorList>
    </citation>
    <scope>NUCLEOTIDE SEQUENCE</scope>
</reference>